<sequence length="508" mass="56819">MSVWKKKKLTLVCCAGCILTLRAGGVGYAVPGGLFKRRAHWFDYSPPTKANRAQPPTGSLPDFSQVVIVPDDAAGRRVFSGISLAFRRFSNLTSFHPPLEHIFASFVVLRMRRVCSGKGACFSGGLFFASQERAKPSEADWEGGQADPKIICHRVPFHVAVFVGIHVHSLGADAAFNQIITFGTKAHWGKKKKVPSKQFRLMEHEHCRVAAPPRNDRSVACFRLPQARRAFQLAIDHHCYTGNLHENIESLGRGENKALSGTVNVRFVARLSAQIFSLGNQLFLSANGWVWERLAEKCSRRDENTNETSIELSHKSKTEHCPHPHATISFIWMRGKLCDRENHVNNNARHKHSGELELCEGDRHLSRTWLLNSHPGKVVPYYCVLDLVSLHWRTAVVDDGSRNHYNSGTGRVTTAHRPVHVLLVVPPHPTYPLNHNVSLQPSSPPHPSFSLPRSAFDTQNQTICPLLMYDWSHHCPGLVTTPQCQVRAVCCISLKARHFGFPPLTHTS</sequence>
<proteinExistence type="predicted"/>
<accession>A0ABQ9HFY3</accession>
<gene>
    <name evidence="1" type="ORF">PR048_015029</name>
</gene>
<dbReference type="EMBL" id="JARBHB010000005">
    <property type="protein sequence ID" value="KAJ8883189.1"/>
    <property type="molecule type" value="Genomic_DNA"/>
</dbReference>
<name>A0ABQ9HFY3_9NEOP</name>
<keyword evidence="2" id="KW-1185">Reference proteome</keyword>
<reference evidence="1 2" key="1">
    <citation type="submission" date="2023-02" db="EMBL/GenBank/DDBJ databases">
        <title>LHISI_Scaffold_Assembly.</title>
        <authorList>
            <person name="Stuart O.P."/>
            <person name="Cleave R."/>
            <person name="Magrath M.J.L."/>
            <person name="Mikheyev A.S."/>
        </authorList>
    </citation>
    <scope>NUCLEOTIDE SEQUENCE [LARGE SCALE GENOMIC DNA]</scope>
    <source>
        <strain evidence="1">Daus_M_001</strain>
        <tissue evidence="1">Leg muscle</tissue>
    </source>
</reference>
<dbReference type="Proteomes" id="UP001159363">
    <property type="component" value="Chromosome 4"/>
</dbReference>
<evidence type="ECO:0000313" key="2">
    <source>
        <dbReference type="Proteomes" id="UP001159363"/>
    </source>
</evidence>
<comment type="caution">
    <text evidence="1">The sequence shown here is derived from an EMBL/GenBank/DDBJ whole genome shotgun (WGS) entry which is preliminary data.</text>
</comment>
<evidence type="ECO:0000313" key="1">
    <source>
        <dbReference type="EMBL" id="KAJ8883189.1"/>
    </source>
</evidence>
<protein>
    <submittedName>
        <fullName evidence="1">Uncharacterized protein</fullName>
    </submittedName>
</protein>
<organism evidence="1 2">
    <name type="scientific">Dryococelus australis</name>
    <dbReference type="NCBI Taxonomy" id="614101"/>
    <lineage>
        <taxon>Eukaryota</taxon>
        <taxon>Metazoa</taxon>
        <taxon>Ecdysozoa</taxon>
        <taxon>Arthropoda</taxon>
        <taxon>Hexapoda</taxon>
        <taxon>Insecta</taxon>
        <taxon>Pterygota</taxon>
        <taxon>Neoptera</taxon>
        <taxon>Polyneoptera</taxon>
        <taxon>Phasmatodea</taxon>
        <taxon>Verophasmatodea</taxon>
        <taxon>Anareolatae</taxon>
        <taxon>Phasmatidae</taxon>
        <taxon>Eurycanthinae</taxon>
        <taxon>Dryococelus</taxon>
    </lineage>
</organism>